<dbReference type="EMBL" id="MN739192">
    <property type="protein sequence ID" value="QHS92820.1"/>
    <property type="molecule type" value="Genomic_DNA"/>
</dbReference>
<reference evidence="1" key="1">
    <citation type="journal article" date="2020" name="Nature">
        <title>Giant virus diversity and host interactions through global metagenomics.</title>
        <authorList>
            <person name="Schulz F."/>
            <person name="Roux S."/>
            <person name="Paez-Espino D."/>
            <person name="Jungbluth S."/>
            <person name="Walsh D.A."/>
            <person name="Denef V.J."/>
            <person name="McMahon K.D."/>
            <person name="Konstantinidis K.T."/>
            <person name="Eloe-Fadrosh E.A."/>
            <person name="Kyrpides N.C."/>
            <person name="Woyke T."/>
        </authorList>
    </citation>
    <scope>NUCLEOTIDE SEQUENCE</scope>
    <source>
        <strain evidence="1">GVMAG-M-3300017651-5</strain>
    </source>
</reference>
<proteinExistence type="predicted"/>
<protein>
    <submittedName>
        <fullName evidence="1">Uncharacterized protein</fullName>
    </submittedName>
</protein>
<sequence length="30" mass="3422">MILKSERTNPSPPLLDLNLTYRSSTLNMSE</sequence>
<dbReference type="AlphaFoldDB" id="A0A6C0BL93"/>
<name>A0A6C0BL93_9ZZZZ</name>
<organism evidence="1">
    <name type="scientific">viral metagenome</name>
    <dbReference type="NCBI Taxonomy" id="1070528"/>
    <lineage>
        <taxon>unclassified sequences</taxon>
        <taxon>metagenomes</taxon>
        <taxon>organismal metagenomes</taxon>
    </lineage>
</organism>
<accession>A0A6C0BL93</accession>
<evidence type="ECO:0000313" key="1">
    <source>
        <dbReference type="EMBL" id="QHS92820.1"/>
    </source>
</evidence>